<keyword evidence="3" id="KW-0732">Signal</keyword>
<dbReference type="GO" id="GO:0046813">
    <property type="term" value="P:receptor-mediated virion attachment to host cell"/>
    <property type="evidence" value="ECO:0007669"/>
    <property type="project" value="TreeGrafter"/>
</dbReference>
<dbReference type="InterPro" id="IPR011990">
    <property type="entry name" value="TPR-like_helical_dom_sf"/>
</dbReference>
<proteinExistence type="predicted"/>
<keyword evidence="1" id="KW-0677">Repeat</keyword>
<gene>
    <name evidence="4" type="ORF">FOA19_16825</name>
</gene>
<dbReference type="PANTHER" id="PTHR44858">
    <property type="entry name" value="TETRATRICOPEPTIDE REPEAT PROTEIN 6"/>
    <property type="match status" value="1"/>
</dbReference>
<feature type="chain" id="PRO_5022964223" evidence="3">
    <location>
        <begin position="21"/>
        <end position="205"/>
    </location>
</feature>
<sequence>MQRIKVVVSMMVLVVATLQASAFHLRLSPGSGDRIKELSQLIKQQPGNAQAYGERAAARMEAKDVYGAIKDYTFALTLSEGNDQAYLLGRGNAFLEIGAYKEALKDFDAILMNGNSTDALYGRAVGKYYLDDFFGAIRDLDEVVAVSPQHSKALCNRGIVKLELNQLEESVTDLTLFLTLYPDHQEAAYALQVATNKLQRRIAKR</sequence>
<reference evidence="4 5" key="1">
    <citation type="submission" date="2019-07" db="EMBL/GenBank/DDBJ databases">
        <title>Rufibacter sp. nov., isolated from lake sediment.</title>
        <authorList>
            <person name="Qu J.-H."/>
        </authorList>
    </citation>
    <scope>NUCLEOTIDE SEQUENCE [LARGE SCALE GENOMIC DNA]</scope>
    <source>
        <strain evidence="4 5">NBS58-1</strain>
    </source>
</reference>
<evidence type="ECO:0000313" key="5">
    <source>
        <dbReference type="Proteomes" id="UP000324133"/>
    </source>
</evidence>
<evidence type="ECO:0000313" key="4">
    <source>
        <dbReference type="EMBL" id="KAA3436070.1"/>
    </source>
</evidence>
<dbReference type="GO" id="GO:0009279">
    <property type="term" value="C:cell outer membrane"/>
    <property type="evidence" value="ECO:0007669"/>
    <property type="project" value="TreeGrafter"/>
</dbReference>
<dbReference type="AlphaFoldDB" id="A0A5B6T972"/>
<dbReference type="Gene3D" id="1.25.40.10">
    <property type="entry name" value="Tetratricopeptide repeat domain"/>
    <property type="match status" value="2"/>
</dbReference>
<protein>
    <submittedName>
        <fullName evidence="4">Uncharacterized protein</fullName>
    </submittedName>
</protein>
<dbReference type="Proteomes" id="UP000324133">
    <property type="component" value="Unassembled WGS sequence"/>
</dbReference>
<feature type="signal peptide" evidence="3">
    <location>
        <begin position="1"/>
        <end position="20"/>
    </location>
</feature>
<name>A0A5B6T972_9BACT</name>
<evidence type="ECO:0000256" key="2">
    <source>
        <dbReference type="ARBA" id="ARBA00022803"/>
    </source>
</evidence>
<evidence type="ECO:0000256" key="1">
    <source>
        <dbReference type="ARBA" id="ARBA00022737"/>
    </source>
</evidence>
<accession>A0A5B6T972</accession>
<organism evidence="4 5">
    <name type="scientific">Rufibacter hautae</name>
    <dbReference type="NCBI Taxonomy" id="2595005"/>
    <lineage>
        <taxon>Bacteria</taxon>
        <taxon>Pseudomonadati</taxon>
        <taxon>Bacteroidota</taxon>
        <taxon>Cytophagia</taxon>
        <taxon>Cytophagales</taxon>
        <taxon>Hymenobacteraceae</taxon>
        <taxon>Rufibacter</taxon>
    </lineage>
</organism>
<dbReference type="RefSeq" id="WP_149092032.1">
    <property type="nucleotide sequence ID" value="NZ_VKKY01000003.1"/>
</dbReference>
<dbReference type="InterPro" id="IPR019734">
    <property type="entry name" value="TPR_rpt"/>
</dbReference>
<keyword evidence="2" id="KW-0802">TPR repeat</keyword>
<dbReference type="EMBL" id="VKKY01000003">
    <property type="protein sequence ID" value="KAA3436070.1"/>
    <property type="molecule type" value="Genomic_DNA"/>
</dbReference>
<comment type="caution">
    <text evidence="4">The sequence shown here is derived from an EMBL/GenBank/DDBJ whole genome shotgun (WGS) entry which is preliminary data.</text>
</comment>
<dbReference type="InterPro" id="IPR050498">
    <property type="entry name" value="Ycf3"/>
</dbReference>
<evidence type="ECO:0000256" key="3">
    <source>
        <dbReference type="SAM" id="SignalP"/>
    </source>
</evidence>
<dbReference type="SUPFAM" id="SSF48452">
    <property type="entry name" value="TPR-like"/>
    <property type="match status" value="2"/>
</dbReference>
<dbReference type="SMART" id="SM00028">
    <property type="entry name" value="TPR"/>
    <property type="match status" value="4"/>
</dbReference>
<keyword evidence="5" id="KW-1185">Reference proteome</keyword>
<dbReference type="PANTHER" id="PTHR44858:SF1">
    <property type="entry name" value="UDP-N-ACETYLGLUCOSAMINE--PEPTIDE N-ACETYLGLUCOSAMINYLTRANSFERASE SPINDLY-RELATED"/>
    <property type="match status" value="1"/>
</dbReference>
<dbReference type="OrthoDB" id="712930at2"/>